<dbReference type="GO" id="GO:0016874">
    <property type="term" value="F:ligase activity"/>
    <property type="evidence" value="ECO:0007669"/>
    <property type="project" value="UniProtKB-KW"/>
</dbReference>
<dbReference type="SUPFAM" id="SSF56801">
    <property type="entry name" value="Acetyl-CoA synthetase-like"/>
    <property type="match status" value="1"/>
</dbReference>
<evidence type="ECO:0000259" key="1">
    <source>
        <dbReference type="Pfam" id="PF00501"/>
    </source>
</evidence>
<feature type="domain" description="AMP-dependent synthetase/ligase" evidence="1">
    <location>
        <begin position="98"/>
        <end position="288"/>
    </location>
</feature>
<dbReference type="STRING" id="36842.SAMN02194393_00926"/>
<dbReference type="InterPro" id="IPR042099">
    <property type="entry name" value="ANL_N_sf"/>
</dbReference>
<dbReference type="Proteomes" id="UP000190285">
    <property type="component" value="Unassembled WGS sequence"/>
</dbReference>
<dbReference type="RefSeq" id="WP_079489711.1">
    <property type="nucleotide sequence ID" value="NZ_FUZT01000002.1"/>
</dbReference>
<dbReference type="InterPro" id="IPR000873">
    <property type="entry name" value="AMP-dep_synth/lig_dom"/>
</dbReference>
<proteinExistence type="predicted"/>
<evidence type="ECO:0000313" key="2">
    <source>
        <dbReference type="EMBL" id="SKC46688.1"/>
    </source>
</evidence>
<dbReference type="Pfam" id="PF00501">
    <property type="entry name" value="AMP-binding"/>
    <property type="match status" value="1"/>
</dbReference>
<protein>
    <submittedName>
        <fullName evidence="2">Phenylacetate-coenzyme A ligase PaaK, adenylate-forming domain family</fullName>
    </submittedName>
</protein>
<dbReference type="AlphaFoldDB" id="A0A1T5J601"/>
<dbReference type="EMBL" id="FUZT01000002">
    <property type="protein sequence ID" value="SKC46688.1"/>
    <property type="molecule type" value="Genomic_DNA"/>
</dbReference>
<sequence>MKITPLDRWIKEKIGYKGKKDFKSELDNYILNKLHQNIKYVKENSIFYKNHLKNTNKISSFKDFEKIPFTTDLDIRKNPGHFLCVSPSHISRIVTLRTSGTTGENKRIFFTKEDQELTIDFFKIGMSTLVEEKDKVLILLPGEREGSVGDLLGKALKRLGVKVYIYGPVHNSEKVLEIIKNRKINSLVGIPIQILSLSRYKKSKEEIKLKSILLSTDYASNTVIKEIEKTFNCKVFDHYGMTEMGLGGGVECEALKGYHLREADLYFEIIDPITKEKLPNGKWGEVVFTTLTRKGMPLIRYKTGDISRIINTPCLCGTYLRRLDKIIFRKKEGVLLGDIEILTIGELDDILFSINELMDFKAVVTKEEEKDCLTIYIDTKLTRYKELLVHIYNRLYEFDLIKELIKRRKLTLKIKGRMRKENYFNNGIQKRKIIDKRNK</sequence>
<name>A0A1T5J601_9FIRM</name>
<organism evidence="2 3">
    <name type="scientific">Maledivibacter halophilus</name>
    <dbReference type="NCBI Taxonomy" id="36842"/>
    <lineage>
        <taxon>Bacteria</taxon>
        <taxon>Bacillati</taxon>
        <taxon>Bacillota</taxon>
        <taxon>Clostridia</taxon>
        <taxon>Peptostreptococcales</taxon>
        <taxon>Caminicellaceae</taxon>
        <taxon>Maledivibacter</taxon>
    </lineage>
</organism>
<dbReference type="PANTHER" id="PTHR43845">
    <property type="entry name" value="BLR5969 PROTEIN"/>
    <property type="match status" value="1"/>
</dbReference>
<dbReference type="NCBIfam" id="NF045666">
    <property type="entry name" value="DVU1553_fam_AMP"/>
    <property type="match status" value="1"/>
</dbReference>
<dbReference type="Gene3D" id="3.40.50.12780">
    <property type="entry name" value="N-terminal domain of ligase-like"/>
    <property type="match status" value="1"/>
</dbReference>
<keyword evidence="2" id="KW-0436">Ligase</keyword>
<gene>
    <name evidence="2" type="ORF">SAMN02194393_00926</name>
</gene>
<dbReference type="PANTHER" id="PTHR43845:SF1">
    <property type="entry name" value="BLR5969 PROTEIN"/>
    <property type="match status" value="1"/>
</dbReference>
<evidence type="ECO:0000313" key="3">
    <source>
        <dbReference type="Proteomes" id="UP000190285"/>
    </source>
</evidence>
<keyword evidence="3" id="KW-1185">Reference proteome</keyword>
<accession>A0A1T5J601</accession>
<reference evidence="2 3" key="1">
    <citation type="submission" date="2017-02" db="EMBL/GenBank/DDBJ databases">
        <authorList>
            <person name="Peterson S.W."/>
        </authorList>
    </citation>
    <scope>NUCLEOTIDE SEQUENCE [LARGE SCALE GENOMIC DNA]</scope>
    <source>
        <strain evidence="2 3">M1</strain>
    </source>
</reference>